<dbReference type="CDD" id="cd09272">
    <property type="entry name" value="RNase_HI_RT_Ty1"/>
    <property type="match status" value="1"/>
</dbReference>
<sequence length="1547" mass="175022">MALVVLSKAFKLNHSTPTNNNQRILSKPRNRKIAQPGMNMGQDRQMQMVEGNGGNQFRQYAGNQNGLIVVPGIANQNPIGNGNFVATRDEDTVNGNNGNQIRCYNCRGLGHIARNCTVRPRRRDATYLQTQLLITQKEEAGIQLKAEEFDLMAAAVNLDKIEEVNANCILMANLQQASTSDTQTDKALVYDPDGSAEVHNYDNCYDNEIFNMFTEEEQYSELLEPIPEPHQVQQNDSNVIYEVSSVEQSGRTVEQHPATVEETRTYHESLFHNLAAEVENVNTVNRKIKETNAELTTELARYKNQEKCFEISQEKYDKLERCYQKSVYQEQCLTEKSKRTSFKFRDEIFPIINQVDARVQNFEIKFLKEAAKFVRDFKSLANKADESLAKHKALELEIKHLLRAFVSQDIMSIVLNPHVETSNLQAELKRQPPPPPIASTEASQMVSSVKLPILKKGEYILWTMKMEQYLAHTDYALWEVILNGNSAIQMTKDEAGNEVEVPPVTAQQILARTRERKAKSTLLMAILDEHLARFHGIKNAKTLWAAIKTIFDGNDESKKMQKIMWLLSLRKAPAVHELNAAYSVSTATGHSSQAQGSSSYVDELMFLFFANQSSSPQLDNEDLEQIDQDDLEEIDLKWQVAMLSMRVKRFYKKTERKLVFNGKEPVGFDKTKVECFKCHRRGEFSMDCRTTKNSRNRSGDARNAGYRGRDNGKMPAREEDEKALVVQDGLGYQYGLESLEGQLRVYQQNEFIYEEKIGVLEYDVKDKSNLLKYTQKRAKVKTGLGYDSQFNEKEVLDVNEEEMSETVFDNRSSNEQNSLANDRLKKDRMAKKSVLPNNVGKGTGHKKSRPVWNNVQRINHQNKFAPSAIFTRSKRIPVSPAKPKAATSTSAAKPINTARPKQTHSRRNSTERFNTARSKAVSAVKENRVTAVKTSAGCVWRPRVNEIDQISKDNRWICTRVDYGHPRQALKNKGIVDSGCSRHMTGNKTYLADYQEINNGGFVAFGSSRGKITGKVNTSCYVLNRALVTKSHNNTPYELLNGRKPRLNFMRPFGCPVTILNTLDPLGKFEVSAGNQTDKNVGSQDTNGSAGTQDNVDAGKEVSDQHYIVLPLWSSIFSTFKSSNDKAADDKPKDDTGLKNVEKPVNKEDQAYRDELDMLMSQEKEASDAVNILRKEFKQGCMDQRGATKAGSTHSFNTVSNPVNAANQNDSQIHDLEDTAELRSTGIFNNAYDDDLDIFTSQVLSMDAKADFNNMKSSTIVSPIPTHRVRIDHPKDQILRDPKSAVQTRGMEKKSSRAHAFIEPKKVAQALDDESWVEAMQEELNKKDKRGIVVKNKARLVAQGYKQEEGIYYDEVFAPVARIVAIRIFLAFASFMGFIFYQIDVKSDFLYGTIEEEVYVIQPPGFIDPQFSNKVYKVENALYGLHQAPSAWCLKGPPKLGLRYPRDSSFDLEAYSDSDYVGANLDRKFTTGGCQFLGRTLISWQCKKQTIVATSTTEAEYVAAANCYGQVLWIQNQMLDYGFNFMNTKIYIDNESTICIVKNLMYH</sequence>
<dbReference type="Pfam" id="PF07727">
    <property type="entry name" value="RVT_2"/>
    <property type="match status" value="1"/>
</dbReference>
<evidence type="ECO:0000259" key="4">
    <source>
        <dbReference type="PROSITE" id="PS50158"/>
    </source>
</evidence>
<dbReference type="EMBL" id="BKCJ010009637">
    <property type="protein sequence ID" value="GEU87909.1"/>
    <property type="molecule type" value="Genomic_DNA"/>
</dbReference>
<dbReference type="GO" id="GO:0003676">
    <property type="term" value="F:nucleic acid binding"/>
    <property type="evidence" value="ECO:0007669"/>
    <property type="project" value="InterPro"/>
</dbReference>
<dbReference type="PANTHER" id="PTHR11439">
    <property type="entry name" value="GAG-POL-RELATED RETROTRANSPOSON"/>
    <property type="match status" value="1"/>
</dbReference>
<proteinExistence type="predicted"/>
<keyword evidence="1" id="KW-0863">Zinc-finger</keyword>
<dbReference type="PANTHER" id="PTHR11439:SF495">
    <property type="entry name" value="REVERSE TRANSCRIPTASE, RNA-DEPENDENT DNA POLYMERASE-RELATED"/>
    <property type="match status" value="1"/>
</dbReference>
<accession>A0A6L2NR79</accession>
<organism evidence="5">
    <name type="scientific">Tanacetum cinerariifolium</name>
    <name type="common">Dalmatian daisy</name>
    <name type="synonym">Chrysanthemum cinerariifolium</name>
    <dbReference type="NCBI Taxonomy" id="118510"/>
    <lineage>
        <taxon>Eukaryota</taxon>
        <taxon>Viridiplantae</taxon>
        <taxon>Streptophyta</taxon>
        <taxon>Embryophyta</taxon>
        <taxon>Tracheophyta</taxon>
        <taxon>Spermatophyta</taxon>
        <taxon>Magnoliopsida</taxon>
        <taxon>eudicotyledons</taxon>
        <taxon>Gunneridae</taxon>
        <taxon>Pentapetalae</taxon>
        <taxon>asterids</taxon>
        <taxon>campanulids</taxon>
        <taxon>Asterales</taxon>
        <taxon>Asteraceae</taxon>
        <taxon>Asteroideae</taxon>
        <taxon>Anthemideae</taxon>
        <taxon>Anthemidinae</taxon>
        <taxon>Tanacetum</taxon>
    </lineage>
</organism>
<feature type="compositionally biased region" description="Polar residues" evidence="3">
    <location>
        <begin position="807"/>
        <end position="820"/>
    </location>
</feature>
<feature type="region of interest" description="Disordered" evidence="3">
    <location>
        <begin position="691"/>
        <end position="715"/>
    </location>
</feature>
<dbReference type="InterPro" id="IPR036875">
    <property type="entry name" value="Znf_CCHC_sf"/>
</dbReference>
<dbReference type="PROSITE" id="PS50158">
    <property type="entry name" value="ZF_CCHC"/>
    <property type="match status" value="1"/>
</dbReference>
<feature type="region of interest" description="Disordered" evidence="3">
    <location>
        <begin position="1074"/>
        <end position="1097"/>
    </location>
</feature>
<dbReference type="InterPro" id="IPR001878">
    <property type="entry name" value="Znf_CCHC"/>
</dbReference>
<evidence type="ECO:0000256" key="1">
    <source>
        <dbReference type="PROSITE-ProRule" id="PRU00047"/>
    </source>
</evidence>
<dbReference type="SUPFAM" id="SSF57756">
    <property type="entry name" value="Retrovirus zinc finger-like domains"/>
    <property type="match status" value="1"/>
</dbReference>
<dbReference type="SMART" id="SM00343">
    <property type="entry name" value="ZnF_C2HC"/>
    <property type="match status" value="2"/>
</dbReference>
<reference evidence="5" key="1">
    <citation type="journal article" date="2019" name="Sci. Rep.">
        <title>Draft genome of Tanacetum cinerariifolium, the natural source of mosquito coil.</title>
        <authorList>
            <person name="Yamashiro T."/>
            <person name="Shiraishi A."/>
            <person name="Satake H."/>
            <person name="Nakayama K."/>
        </authorList>
    </citation>
    <scope>NUCLEOTIDE SEQUENCE</scope>
</reference>
<feature type="region of interest" description="Disordered" evidence="3">
    <location>
        <begin position="877"/>
        <end position="921"/>
    </location>
</feature>
<dbReference type="InterPro" id="IPR054722">
    <property type="entry name" value="PolX-like_BBD"/>
</dbReference>
<gene>
    <name evidence="5" type="ORF">Tci_059887</name>
</gene>
<evidence type="ECO:0000313" key="5">
    <source>
        <dbReference type="EMBL" id="GEU87909.1"/>
    </source>
</evidence>
<keyword evidence="2" id="KW-0175">Coiled coil</keyword>
<dbReference type="InterPro" id="IPR013103">
    <property type="entry name" value="RVT_2"/>
</dbReference>
<feature type="coiled-coil region" evidence="2">
    <location>
        <begin position="274"/>
        <end position="305"/>
    </location>
</feature>
<feature type="region of interest" description="Disordered" evidence="3">
    <location>
        <begin position="802"/>
        <end position="852"/>
    </location>
</feature>
<dbReference type="Pfam" id="PF22936">
    <property type="entry name" value="Pol_BBD"/>
    <property type="match status" value="1"/>
</dbReference>
<evidence type="ECO:0000256" key="2">
    <source>
        <dbReference type="SAM" id="Coils"/>
    </source>
</evidence>
<dbReference type="Gene3D" id="4.10.60.10">
    <property type="entry name" value="Zinc finger, CCHC-type"/>
    <property type="match status" value="1"/>
</dbReference>
<comment type="caution">
    <text evidence="5">The sequence shown here is derived from an EMBL/GenBank/DDBJ whole genome shotgun (WGS) entry which is preliminary data.</text>
</comment>
<protein>
    <recommendedName>
        <fullName evidence="4">CCHC-type domain-containing protein</fullName>
    </recommendedName>
</protein>
<keyword evidence="1" id="KW-0479">Metal-binding</keyword>
<feature type="region of interest" description="Disordered" evidence="3">
    <location>
        <begin position="1123"/>
        <end position="1149"/>
    </location>
</feature>
<feature type="domain" description="CCHC-type" evidence="4">
    <location>
        <begin position="102"/>
        <end position="116"/>
    </location>
</feature>
<evidence type="ECO:0000256" key="3">
    <source>
        <dbReference type="SAM" id="MobiDB-lite"/>
    </source>
</evidence>
<keyword evidence="1" id="KW-0862">Zinc</keyword>
<dbReference type="GO" id="GO:0008270">
    <property type="term" value="F:zinc ion binding"/>
    <property type="evidence" value="ECO:0007669"/>
    <property type="project" value="UniProtKB-KW"/>
</dbReference>
<feature type="compositionally biased region" description="Low complexity" evidence="3">
    <location>
        <begin position="879"/>
        <end position="894"/>
    </location>
</feature>
<feature type="compositionally biased region" description="Polar residues" evidence="3">
    <location>
        <begin position="1074"/>
        <end position="1095"/>
    </location>
</feature>
<dbReference type="Pfam" id="PF00098">
    <property type="entry name" value="zf-CCHC"/>
    <property type="match status" value="1"/>
</dbReference>
<name>A0A6L2NR79_TANCI</name>